<dbReference type="AlphaFoldDB" id="A0A2U1NGR8"/>
<gene>
    <name evidence="1" type="ORF">CTI12_AA267900</name>
</gene>
<comment type="caution">
    <text evidence="1">The sequence shown here is derived from an EMBL/GenBank/DDBJ whole genome shotgun (WGS) entry which is preliminary data.</text>
</comment>
<organism evidence="1 2">
    <name type="scientific">Artemisia annua</name>
    <name type="common">Sweet wormwood</name>
    <dbReference type="NCBI Taxonomy" id="35608"/>
    <lineage>
        <taxon>Eukaryota</taxon>
        <taxon>Viridiplantae</taxon>
        <taxon>Streptophyta</taxon>
        <taxon>Embryophyta</taxon>
        <taxon>Tracheophyta</taxon>
        <taxon>Spermatophyta</taxon>
        <taxon>Magnoliopsida</taxon>
        <taxon>eudicotyledons</taxon>
        <taxon>Gunneridae</taxon>
        <taxon>Pentapetalae</taxon>
        <taxon>asterids</taxon>
        <taxon>campanulids</taxon>
        <taxon>Asterales</taxon>
        <taxon>Asteraceae</taxon>
        <taxon>Asteroideae</taxon>
        <taxon>Anthemideae</taxon>
        <taxon>Artemisiinae</taxon>
        <taxon>Artemisia</taxon>
    </lineage>
</organism>
<reference evidence="1 2" key="1">
    <citation type="journal article" date="2018" name="Mol. Plant">
        <title>The genome of Artemisia annua provides insight into the evolution of Asteraceae family and artemisinin biosynthesis.</title>
        <authorList>
            <person name="Shen Q."/>
            <person name="Zhang L."/>
            <person name="Liao Z."/>
            <person name="Wang S."/>
            <person name="Yan T."/>
            <person name="Shi P."/>
            <person name="Liu M."/>
            <person name="Fu X."/>
            <person name="Pan Q."/>
            <person name="Wang Y."/>
            <person name="Lv Z."/>
            <person name="Lu X."/>
            <person name="Zhang F."/>
            <person name="Jiang W."/>
            <person name="Ma Y."/>
            <person name="Chen M."/>
            <person name="Hao X."/>
            <person name="Li L."/>
            <person name="Tang Y."/>
            <person name="Lv G."/>
            <person name="Zhou Y."/>
            <person name="Sun X."/>
            <person name="Brodelius P.E."/>
            <person name="Rose J.K.C."/>
            <person name="Tang K."/>
        </authorList>
    </citation>
    <scope>NUCLEOTIDE SEQUENCE [LARGE SCALE GENOMIC DNA]</scope>
    <source>
        <strain evidence="2">cv. Huhao1</strain>
        <tissue evidence="1">Leaf</tissue>
    </source>
</reference>
<evidence type="ECO:0000313" key="2">
    <source>
        <dbReference type="Proteomes" id="UP000245207"/>
    </source>
</evidence>
<name>A0A2U1NGR8_ARTAN</name>
<proteinExistence type="predicted"/>
<protein>
    <submittedName>
        <fullName evidence="1">Uncharacterized protein</fullName>
    </submittedName>
</protein>
<dbReference type="Proteomes" id="UP000245207">
    <property type="component" value="Unassembled WGS sequence"/>
</dbReference>
<keyword evidence="2" id="KW-1185">Reference proteome</keyword>
<evidence type="ECO:0000313" key="1">
    <source>
        <dbReference type="EMBL" id="PWA72719.1"/>
    </source>
</evidence>
<dbReference type="EMBL" id="PKPP01002854">
    <property type="protein sequence ID" value="PWA72719.1"/>
    <property type="molecule type" value="Genomic_DNA"/>
</dbReference>
<sequence>METGLVLGNNTESQSAFDLKLNGILMRVSCRPSVVFMIAQAWSFDDASLKTNSKEVRVKVRSEPNVVKLVKCHFDCHCVANRNT</sequence>
<accession>A0A2U1NGR8</accession>